<dbReference type="InterPro" id="IPR032710">
    <property type="entry name" value="NTF2-like_dom_sf"/>
</dbReference>
<keyword evidence="1" id="KW-0732">Signal</keyword>
<gene>
    <name evidence="2" type="ORF">NDI37_17815</name>
</gene>
<organism evidence="2 3">
    <name type="scientific">Funiculus sociatus GB2-A5</name>
    <dbReference type="NCBI Taxonomy" id="2933946"/>
    <lineage>
        <taxon>Bacteria</taxon>
        <taxon>Bacillati</taxon>
        <taxon>Cyanobacteriota</taxon>
        <taxon>Cyanophyceae</taxon>
        <taxon>Coleofasciculales</taxon>
        <taxon>Coleofasciculaceae</taxon>
        <taxon>Funiculus</taxon>
    </lineage>
</organism>
<reference evidence="2 3" key="1">
    <citation type="submission" date="2022-04" db="EMBL/GenBank/DDBJ databases">
        <title>Positive selection, recombination, and allopatry shape intraspecific diversity of widespread and dominant cyanobacteria.</title>
        <authorList>
            <person name="Wei J."/>
            <person name="Shu W."/>
            <person name="Hu C."/>
        </authorList>
    </citation>
    <scope>NUCLEOTIDE SEQUENCE [LARGE SCALE GENOMIC DNA]</scope>
    <source>
        <strain evidence="2 3">GB2-A5</strain>
    </source>
</reference>
<evidence type="ECO:0000313" key="2">
    <source>
        <dbReference type="EMBL" id="MEP0866319.1"/>
    </source>
</evidence>
<dbReference type="EMBL" id="JAMPKK010000041">
    <property type="protein sequence ID" value="MEP0866319.1"/>
    <property type="molecule type" value="Genomic_DNA"/>
</dbReference>
<evidence type="ECO:0000313" key="3">
    <source>
        <dbReference type="Proteomes" id="UP001442494"/>
    </source>
</evidence>
<dbReference type="Proteomes" id="UP001442494">
    <property type="component" value="Unassembled WGS sequence"/>
</dbReference>
<feature type="chain" id="PRO_5045728653" evidence="1">
    <location>
        <begin position="27"/>
        <end position="262"/>
    </location>
</feature>
<evidence type="ECO:0000256" key="1">
    <source>
        <dbReference type="SAM" id="SignalP"/>
    </source>
</evidence>
<accession>A0ABV0JT74</accession>
<proteinExistence type="predicted"/>
<dbReference type="SUPFAM" id="SSF54427">
    <property type="entry name" value="NTF2-like"/>
    <property type="match status" value="1"/>
</dbReference>
<keyword evidence="3" id="KW-1185">Reference proteome</keyword>
<sequence>MVKQKLKIFAFILFTLSVLHPATVRAASPETAPAELKNALAQIDAAANRQDVKTVMQFYSQNFTHSDGLNRQSMQQSLSQIWQRYPKLNYRTELTSWEAKGDEIVAETVTTITGAGKVDGKDTKIESTVRSRQRFQNQKIVQQEILAERTQMTTGAKPPTVNMKLPEQVRVGQSYNLDAVVQEPLGDDLMLGAAVEEPVKAERFVKPAPVDLELLSSGGIFKVGRAPLSQGNYWVSTVLIREEGTTMVTQRLRVVEGNAGTK</sequence>
<feature type="signal peptide" evidence="1">
    <location>
        <begin position="1"/>
        <end position="26"/>
    </location>
</feature>
<name>A0ABV0JT74_9CYAN</name>
<dbReference type="Gene3D" id="3.10.450.50">
    <property type="match status" value="1"/>
</dbReference>
<protein>
    <submittedName>
        <fullName evidence="2">Nuclear transport factor 2 family protein</fullName>
    </submittedName>
</protein>
<comment type="caution">
    <text evidence="2">The sequence shown here is derived from an EMBL/GenBank/DDBJ whole genome shotgun (WGS) entry which is preliminary data.</text>
</comment>